<evidence type="ECO:0000313" key="2">
    <source>
        <dbReference type="Proteomes" id="UP000178606"/>
    </source>
</evidence>
<dbReference type="Pfam" id="PF14052">
    <property type="entry name" value="Caps_assemb_Wzi"/>
    <property type="match status" value="1"/>
</dbReference>
<sequence length="531" mass="59174">MGVPLNHSAYRLIDRFEAKGWLRHWGNGARPMSRMEVARALRQVLDRAAKGEGLTRAESGQVGRLRAEFAPELRMMGVGVPPDSGSLPRRLWRGGHLGAWEGAEGSVSLDALLRQQFLLSDDGARTSLTHVGGMVEGTAGRLIGFRVRHWEARQQGNRTIRSRADIVGGRVEFLEVKGRLADFREATAQVVVGTPWFDVAMGKDFESWGPSFTGSLFLSDNASSFPFVKLRARYGRVKFVHLMGFLRSGLIDTARTLWDNGHLRTFERRKYLSAHRVEVGIAPRITVGAQEILIYGDRGVEFAYAIPVTFLFATQTFLGDKDNTALGLDVDANVGRGLKLYGALFLDDLSKFEGPSAFSNKFAAQVGFLWVDPGGWRDTEVRGEFVRVEPWVYTHLFNINRYQHHGMLIGHPLGPNSDGVYGEVVHRVTGALSFSLSASRERHGANPVGPDGAVVNVGGDPDLGQRPGDDVRTKRFLAGVRERRTRLGWTATFEPVLDLFLEAGYRGIIFEREGVRQRQHEWTVTMSYNFY</sequence>
<dbReference type="InterPro" id="IPR026950">
    <property type="entry name" value="Caps_assemb_Wzi"/>
</dbReference>
<dbReference type="EMBL" id="MFKF01000071">
    <property type="protein sequence ID" value="OGG55566.1"/>
    <property type="molecule type" value="Genomic_DNA"/>
</dbReference>
<accession>A0A1F6D2C3</accession>
<name>A0A1F6D2C3_HANXR</name>
<reference evidence="1 2" key="1">
    <citation type="journal article" date="2016" name="Nat. Commun.">
        <title>Thousands of microbial genomes shed light on interconnected biogeochemical processes in an aquifer system.</title>
        <authorList>
            <person name="Anantharaman K."/>
            <person name="Brown C.T."/>
            <person name="Hug L.A."/>
            <person name="Sharon I."/>
            <person name="Castelle C.J."/>
            <person name="Probst A.J."/>
            <person name="Thomas B.C."/>
            <person name="Singh A."/>
            <person name="Wilkins M.J."/>
            <person name="Karaoz U."/>
            <person name="Brodie E.L."/>
            <person name="Williams K.H."/>
            <person name="Hubbard S.S."/>
            <person name="Banfield J.F."/>
        </authorList>
    </citation>
    <scope>NUCLEOTIDE SEQUENCE [LARGE SCALE GENOMIC DNA]</scope>
    <source>
        <strain evidence="2">RIFCSPLOWO2_12_FULL_64_10</strain>
    </source>
</reference>
<organism evidence="1 2">
    <name type="scientific">Handelsmanbacteria sp. (strain RIFCSPLOWO2_12_FULL_64_10)</name>
    <dbReference type="NCBI Taxonomy" id="1817868"/>
    <lineage>
        <taxon>Bacteria</taxon>
        <taxon>Candidatus Handelsmaniibacteriota</taxon>
    </lineage>
</organism>
<evidence type="ECO:0008006" key="3">
    <source>
        <dbReference type="Google" id="ProtNLM"/>
    </source>
</evidence>
<dbReference type="Proteomes" id="UP000178606">
    <property type="component" value="Unassembled WGS sequence"/>
</dbReference>
<proteinExistence type="predicted"/>
<protein>
    <recommendedName>
        <fullName evidence="3">Capsule assembly Wzi family protein</fullName>
    </recommendedName>
</protein>
<dbReference type="AlphaFoldDB" id="A0A1F6D2C3"/>
<evidence type="ECO:0000313" key="1">
    <source>
        <dbReference type="EMBL" id="OGG55566.1"/>
    </source>
</evidence>
<dbReference type="Gene3D" id="2.40.160.130">
    <property type="entry name" value="Capsule assembly protein Wzi"/>
    <property type="match status" value="1"/>
</dbReference>
<gene>
    <name evidence="1" type="ORF">A3F84_16740</name>
</gene>
<comment type="caution">
    <text evidence="1">The sequence shown here is derived from an EMBL/GenBank/DDBJ whole genome shotgun (WGS) entry which is preliminary data.</text>
</comment>
<dbReference type="InterPro" id="IPR038636">
    <property type="entry name" value="Wzi_sf"/>
</dbReference>